<dbReference type="Pfam" id="PF00150">
    <property type="entry name" value="Cellulase"/>
    <property type="match status" value="1"/>
</dbReference>
<dbReference type="PROSITE" id="PS00068">
    <property type="entry name" value="MDH"/>
    <property type="match status" value="1"/>
</dbReference>
<evidence type="ECO:0000259" key="4">
    <source>
        <dbReference type="Pfam" id="PF00150"/>
    </source>
</evidence>
<comment type="caution">
    <text evidence="5">The sequence shown here is derived from an EMBL/GenBank/DDBJ whole genome shotgun (WGS) entry which is preliminary data.</text>
</comment>
<dbReference type="Gene3D" id="3.40.50.880">
    <property type="match status" value="1"/>
</dbReference>
<evidence type="ECO:0000313" key="6">
    <source>
        <dbReference type="Proteomes" id="UP001180754"/>
    </source>
</evidence>
<feature type="domain" description="Glycoside hydrolase family 5" evidence="4">
    <location>
        <begin position="44"/>
        <end position="299"/>
    </location>
</feature>
<dbReference type="Gene3D" id="3.20.20.80">
    <property type="entry name" value="Glycosidases"/>
    <property type="match status" value="1"/>
</dbReference>
<keyword evidence="6" id="KW-1185">Reference proteome</keyword>
<evidence type="ECO:0000256" key="1">
    <source>
        <dbReference type="ARBA" id="ARBA00022801"/>
    </source>
</evidence>
<evidence type="ECO:0000256" key="2">
    <source>
        <dbReference type="ARBA" id="ARBA00023295"/>
    </source>
</evidence>
<evidence type="ECO:0000313" key="5">
    <source>
        <dbReference type="EMBL" id="MDT0543067.1"/>
    </source>
</evidence>
<dbReference type="InterPro" id="IPR029062">
    <property type="entry name" value="Class_I_gatase-like"/>
</dbReference>
<name>A0ABU2XAX0_9ACTN</name>
<dbReference type="InterPro" id="IPR001547">
    <property type="entry name" value="Glyco_hydro_5"/>
</dbReference>
<dbReference type="EMBL" id="JAVRFD010000004">
    <property type="protein sequence ID" value="MDT0543067.1"/>
    <property type="molecule type" value="Genomic_DNA"/>
</dbReference>
<protein>
    <submittedName>
        <fullName evidence="5">Cellulase family glycosylhydrolase</fullName>
    </submittedName>
</protein>
<dbReference type="SUPFAM" id="SSF51445">
    <property type="entry name" value="(Trans)glycosidases"/>
    <property type="match status" value="1"/>
</dbReference>
<sequence length="651" mass="72422">MQRTSARLTVGDQPVIWLGANYWSRTGGPLMWRSYDPDVVDAELRVLRDHGLNMTRSFFYWPDFMPAPDQLDEELCARFADFLDRHHALGMTTVPTFLVGHMSGENWDPSWRGGRDLYSDVWLVSRQAWFARETVRRYAGHPAVAGWLVSNEMPIYGRQPGVRSDQVPAERETVAAWAQIVLDAVRAGGGTQPVSLGDGAWGLENSGHDNGFRLADTADLCDFLGPHVYRMEDDPVRQHYAAAWVCELTGTFQRPVVLEEFGVSSDFAAGPGAARYYRQTLHNSLLAGATGWIAWNNTDYDNLSEQPPYRHHAFEMHFGLTDTAGTPKPQLRELRDFSEVLSAVDFLRCHRAHADTALLLSSYLDTVYPFTRAEDRAYVQQTGRQAWVAARLADAPPAVVRESDGALPADVRLWLVPSTKQLLSPTWYELERRARDGATVYVSYSPGAHSEQRGPWYAHLNELFGVRHQLEYGLVDPIEDDEVTFTLTRPFGTLPEGAELTFRAAGTENSRVFLPVEPDGAQVLAVDGHGRPALLLRETGEGCVVFCTYPIEHMAAVTPRVNPEATTTLYDALAAHAGVHRPVTVADPRVAVDRLVHEDGRVFVWLVSQAREELAVKPVVPDGRLTTLDGARADTVVLAPYGVRVLRLDAA</sequence>
<dbReference type="RefSeq" id="WP_311723442.1">
    <property type="nucleotide sequence ID" value="NZ_JAVRFD010000004.1"/>
</dbReference>
<proteinExistence type="predicted"/>
<comment type="catalytic activity">
    <reaction evidence="3">
        <text>(S)-malate + NAD(+) = oxaloacetate + NADH + H(+)</text>
        <dbReference type="Rhea" id="RHEA:21432"/>
        <dbReference type="ChEBI" id="CHEBI:15378"/>
        <dbReference type="ChEBI" id="CHEBI:15589"/>
        <dbReference type="ChEBI" id="CHEBI:16452"/>
        <dbReference type="ChEBI" id="CHEBI:57540"/>
        <dbReference type="ChEBI" id="CHEBI:57945"/>
        <dbReference type="EC" id="1.1.1.37"/>
    </reaction>
</comment>
<reference evidence="5" key="1">
    <citation type="submission" date="2024-05" db="EMBL/GenBank/DDBJ databases">
        <title>30 novel species of actinomycetes from the DSMZ collection.</title>
        <authorList>
            <person name="Nouioui I."/>
        </authorList>
    </citation>
    <scope>NUCLEOTIDE SEQUENCE</scope>
    <source>
        <strain evidence="5">DSM 41529</strain>
    </source>
</reference>
<keyword evidence="2" id="KW-0326">Glycosidase</keyword>
<evidence type="ECO:0000256" key="3">
    <source>
        <dbReference type="ARBA" id="ARBA00048313"/>
    </source>
</evidence>
<dbReference type="InterPro" id="IPR001252">
    <property type="entry name" value="Malate_DH_AS"/>
</dbReference>
<organism evidence="5 6">
    <name type="scientific">Streptomyces lonegramiae</name>
    <dbReference type="NCBI Taxonomy" id="3075524"/>
    <lineage>
        <taxon>Bacteria</taxon>
        <taxon>Bacillati</taxon>
        <taxon>Actinomycetota</taxon>
        <taxon>Actinomycetes</taxon>
        <taxon>Kitasatosporales</taxon>
        <taxon>Streptomycetaceae</taxon>
        <taxon>Streptomyces</taxon>
    </lineage>
</organism>
<keyword evidence="1" id="KW-0378">Hydrolase</keyword>
<dbReference type="InterPro" id="IPR017853">
    <property type="entry name" value="GH"/>
</dbReference>
<gene>
    <name evidence="5" type="ORF">RND15_10070</name>
</gene>
<accession>A0ABU2XAX0</accession>
<dbReference type="Proteomes" id="UP001180754">
    <property type="component" value="Unassembled WGS sequence"/>
</dbReference>